<dbReference type="Proteomes" id="UP000621560">
    <property type="component" value="Unassembled WGS sequence"/>
</dbReference>
<dbReference type="GO" id="GO:0022857">
    <property type="term" value="F:transmembrane transporter activity"/>
    <property type="evidence" value="ECO:0007669"/>
    <property type="project" value="InterPro"/>
</dbReference>
<dbReference type="PANTHER" id="PTHR43414:SF1">
    <property type="entry name" value="PEPTIDE PERMEASE"/>
    <property type="match status" value="1"/>
</dbReference>
<dbReference type="EMBL" id="JACXIZ010000068">
    <property type="protein sequence ID" value="MBD2848472.1"/>
    <property type="molecule type" value="Genomic_DNA"/>
</dbReference>
<protein>
    <submittedName>
        <fullName evidence="10">MFS transporter</fullName>
    </submittedName>
</protein>
<dbReference type="AlphaFoldDB" id="A0A927BX39"/>
<feature type="transmembrane region" description="Helical" evidence="8">
    <location>
        <begin position="97"/>
        <end position="116"/>
    </location>
</feature>
<comment type="caution">
    <text evidence="10">The sequence shown here is derived from an EMBL/GenBank/DDBJ whole genome shotgun (WGS) entry which is preliminary data.</text>
</comment>
<dbReference type="InterPro" id="IPR020846">
    <property type="entry name" value="MFS_dom"/>
</dbReference>
<feature type="region of interest" description="Disordered" evidence="7">
    <location>
        <begin position="1"/>
        <end position="20"/>
    </location>
</feature>
<feature type="transmembrane region" description="Helical" evidence="8">
    <location>
        <begin position="122"/>
        <end position="143"/>
    </location>
</feature>
<evidence type="ECO:0000256" key="5">
    <source>
        <dbReference type="ARBA" id="ARBA00022989"/>
    </source>
</evidence>
<feature type="transmembrane region" description="Helical" evidence="8">
    <location>
        <begin position="393"/>
        <end position="412"/>
    </location>
</feature>
<feature type="transmembrane region" description="Helical" evidence="8">
    <location>
        <begin position="29"/>
        <end position="53"/>
    </location>
</feature>
<feature type="transmembrane region" description="Helical" evidence="8">
    <location>
        <begin position="270"/>
        <end position="292"/>
    </location>
</feature>
<keyword evidence="3" id="KW-1003">Cell membrane</keyword>
<evidence type="ECO:0000256" key="7">
    <source>
        <dbReference type="SAM" id="MobiDB-lite"/>
    </source>
</evidence>
<dbReference type="PRINTS" id="PR01035">
    <property type="entry name" value="TCRTETA"/>
</dbReference>
<feature type="transmembrane region" description="Helical" evidence="8">
    <location>
        <begin position="304"/>
        <end position="322"/>
    </location>
</feature>
<name>A0A927BX39_9BACL</name>
<proteinExistence type="predicted"/>
<dbReference type="PANTHER" id="PTHR43414">
    <property type="entry name" value="MULTIDRUG RESISTANCE PROTEIN MDTG"/>
    <property type="match status" value="1"/>
</dbReference>
<evidence type="ECO:0000313" key="10">
    <source>
        <dbReference type="EMBL" id="MBD2848472.1"/>
    </source>
</evidence>
<dbReference type="SUPFAM" id="SSF103473">
    <property type="entry name" value="MFS general substrate transporter"/>
    <property type="match status" value="1"/>
</dbReference>
<evidence type="ECO:0000313" key="11">
    <source>
        <dbReference type="Proteomes" id="UP000621560"/>
    </source>
</evidence>
<dbReference type="Gene3D" id="1.20.1250.20">
    <property type="entry name" value="MFS general substrate transporter like domains"/>
    <property type="match status" value="2"/>
</dbReference>
<accession>A0A927BX39</accession>
<dbReference type="InterPro" id="IPR036259">
    <property type="entry name" value="MFS_trans_sf"/>
</dbReference>
<evidence type="ECO:0000256" key="6">
    <source>
        <dbReference type="ARBA" id="ARBA00023136"/>
    </source>
</evidence>
<feature type="transmembrane region" description="Helical" evidence="8">
    <location>
        <begin position="186"/>
        <end position="204"/>
    </location>
</feature>
<keyword evidence="11" id="KW-1185">Reference proteome</keyword>
<dbReference type="RefSeq" id="WP_190921569.1">
    <property type="nucleotide sequence ID" value="NZ_JACXIZ010000068.1"/>
</dbReference>
<dbReference type="PROSITE" id="PS50850">
    <property type="entry name" value="MFS"/>
    <property type="match status" value="1"/>
</dbReference>
<dbReference type="InterPro" id="IPR011701">
    <property type="entry name" value="MFS"/>
</dbReference>
<organism evidence="10 11">
    <name type="scientific">Paenibacillus sabuli</name>
    <dbReference type="NCBI Taxonomy" id="2772509"/>
    <lineage>
        <taxon>Bacteria</taxon>
        <taxon>Bacillati</taxon>
        <taxon>Bacillota</taxon>
        <taxon>Bacilli</taxon>
        <taxon>Bacillales</taxon>
        <taxon>Paenibacillaceae</taxon>
        <taxon>Paenibacillus</taxon>
    </lineage>
</organism>
<feature type="domain" description="Major facilitator superfamily (MFS) profile" evidence="9">
    <location>
        <begin position="27"/>
        <end position="416"/>
    </location>
</feature>
<feature type="transmembrane region" description="Helical" evidence="8">
    <location>
        <begin position="362"/>
        <end position="387"/>
    </location>
</feature>
<comment type="subcellular location">
    <subcellularLocation>
        <location evidence="1">Cell membrane</location>
        <topology evidence="1">Multi-pass membrane protein</topology>
    </subcellularLocation>
</comment>
<feature type="transmembrane region" description="Helical" evidence="8">
    <location>
        <begin position="163"/>
        <end position="180"/>
    </location>
</feature>
<dbReference type="Pfam" id="PF07690">
    <property type="entry name" value="MFS_1"/>
    <property type="match status" value="1"/>
</dbReference>
<feature type="transmembrane region" description="Helical" evidence="8">
    <location>
        <begin position="328"/>
        <end position="350"/>
    </location>
</feature>
<evidence type="ECO:0000256" key="1">
    <source>
        <dbReference type="ARBA" id="ARBA00004651"/>
    </source>
</evidence>
<dbReference type="GO" id="GO:0005886">
    <property type="term" value="C:plasma membrane"/>
    <property type="evidence" value="ECO:0007669"/>
    <property type="project" value="UniProtKB-SubCell"/>
</dbReference>
<feature type="transmembrane region" description="Helical" evidence="8">
    <location>
        <begin position="65"/>
        <end position="85"/>
    </location>
</feature>
<dbReference type="InterPro" id="IPR001958">
    <property type="entry name" value="Tet-R_TetA/multi-R_MdtG-like"/>
</dbReference>
<evidence type="ECO:0000256" key="4">
    <source>
        <dbReference type="ARBA" id="ARBA00022692"/>
    </source>
</evidence>
<reference evidence="10" key="1">
    <citation type="submission" date="2020-09" db="EMBL/GenBank/DDBJ databases">
        <title>A novel bacterium of genus Paenibacillus, isolated from South China Sea.</title>
        <authorList>
            <person name="Huang H."/>
            <person name="Mo K."/>
            <person name="Hu Y."/>
        </authorList>
    </citation>
    <scope>NUCLEOTIDE SEQUENCE</scope>
    <source>
        <strain evidence="10">IB182496</strain>
    </source>
</reference>
<keyword evidence="4 8" id="KW-0812">Transmembrane</keyword>
<keyword evidence="5 8" id="KW-1133">Transmembrane helix</keyword>
<gene>
    <name evidence="10" type="ORF">IDH44_25095</name>
</gene>
<sequence length="429" mass="45166">MTAARRGCDSSPPSGVEDEGGRGWRLNLAVLWTGNFLVTGSATMVIPFLPLYLEELGASYARSGLWAGAIFAAHYLALFVCQPIWGRLADRWGRKPMLLRAAFGMAAVMATMGLAQTPLQLLLLRLLNGAFAGFSSSATAIVATNTPRGKLGMAMGTLHSGNIAGTVMGPLLGGLLAGWIGLRGVFLITGATMLVAALAVALWVRDRERRAAAEAGGETASVLEGLRALWRHREIPALLGVSMMVQFALTGALPFLPLFVRELHGDGADLALYVGLVSAVTGISNMIFAPLLGRLSDRIGPQRILLLAMLGACGIAALHAAVEAYWQLLALRLLLGVCIGGLIPTVRTLIKRHVPHGMEARAYSFDTSAVSLGSVLGPLLSGAAFGFVGLRGVFLLSAGLMLLCAGWTWRAVGASRRRRAEHAPREAGA</sequence>
<keyword evidence="6 8" id="KW-0472">Membrane</keyword>
<evidence type="ECO:0000256" key="3">
    <source>
        <dbReference type="ARBA" id="ARBA00022475"/>
    </source>
</evidence>
<feature type="transmembrane region" description="Helical" evidence="8">
    <location>
        <begin position="237"/>
        <end position="258"/>
    </location>
</feature>
<keyword evidence="2" id="KW-0813">Transport</keyword>
<evidence type="ECO:0000256" key="2">
    <source>
        <dbReference type="ARBA" id="ARBA00022448"/>
    </source>
</evidence>
<evidence type="ECO:0000259" key="9">
    <source>
        <dbReference type="PROSITE" id="PS50850"/>
    </source>
</evidence>
<evidence type="ECO:0000256" key="8">
    <source>
        <dbReference type="SAM" id="Phobius"/>
    </source>
</evidence>